<dbReference type="GO" id="GO:0003677">
    <property type="term" value="F:DNA binding"/>
    <property type="evidence" value="ECO:0007669"/>
    <property type="project" value="InterPro"/>
</dbReference>
<dbReference type="STRING" id="907348.TresaDRAFT_1068"/>
<organism evidence="3 4">
    <name type="scientific">Treponema saccharophilum DSM 2985</name>
    <dbReference type="NCBI Taxonomy" id="907348"/>
    <lineage>
        <taxon>Bacteria</taxon>
        <taxon>Pseudomonadati</taxon>
        <taxon>Spirochaetota</taxon>
        <taxon>Spirochaetia</taxon>
        <taxon>Spirochaetales</taxon>
        <taxon>Treponemataceae</taxon>
        <taxon>Treponema</taxon>
    </lineage>
</organism>
<evidence type="ECO:0000313" key="4">
    <source>
        <dbReference type="Proteomes" id="UP000003571"/>
    </source>
</evidence>
<dbReference type="eggNOG" id="COG1061">
    <property type="taxonomic scope" value="Bacteria"/>
</dbReference>
<dbReference type="InterPro" id="IPR006935">
    <property type="entry name" value="Helicase/UvrB_N"/>
</dbReference>
<accession>H7EL54</accession>
<dbReference type="OrthoDB" id="9802848at2"/>
<keyword evidence="4" id="KW-1185">Reference proteome</keyword>
<dbReference type="GO" id="GO:0005524">
    <property type="term" value="F:ATP binding"/>
    <property type="evidence" value="ECO:0007669"/>
    <property type="project" value="InterPro"/>
</dbReference>
<dbReference type="Gene3D" id="3.40.50.300">
    <property type="entry name" value="P-loop containing nucleotide triphosphate hydrolases"/>
    <property type="match status" value="2"/>
</dbReference>
<dbReference type="Proteomes" id="UP000003571">
    <property type="component" value="Unassembled WGS sequence"/>
</dbReference>
<dbReference type="RefSeq" id="WP_002704550.1">
    <property type="nucleotide sequence ID" value="NZ_AGRW01000047.1"/>
</dbReference>
<dbReference type="SMART" id="SM00487">
    <property type="entry name" value="DEXDc"/>
    <property type="match status" value="1"/>
</dbReference>
<dbReference type="PATRIC" id="fig|907348.3.peg.1636"/>
<dbReference type="InterPro" id="IPR014001">
    <property type="entry name" value="Helicase_ATP-bd"/>
</dbReference>
<comment type="caution">
    <text evidence="3">The sequence shown here is derived from an EMBL/GenBank/DDBJ whole genome shotgun (WGS) entry which is preliminary data.</text>
</comment>
<dbReference type="PANTHER" id="PTHR47396">
    <property type="entry name" value="TYPE I RESTRICTION ENZYME ECOKI R PROTEIN"/>
    <property type="match status" value="1"/>
</dbReference>
<dbReference type="Pfam" id="PF00271">
    <property type="entry name" value="Helicase_C"/>
    <property type="match status" value="1"/>
</dbReference>
<dbReference type="InterPro" id="IPR050742">
    <property type="entry name" value="Helicase_Restrict-Modif_Enz"/>
</dbReference>
<dbReference type="SUPFAM" id="SSF52540">
    <property type="entry name" value="P-loop containing nucleoside triphosphate hydrolases"/>
    <property type="match status" value="1"/>
</dbReference>
<proteinExistence type="predicted"/>
<evidence type="ECO:0000313" key="3">
    <source>
        <dbReference type="EMBL" id="EIC01779.1"/>
    </source>
</evidence>
<name>H7EL54_9SPIR</name>
<protein>
    <submittedName>
        <fullName evidence="3">Type III restriction protein res subunit</fullName>
    </submittedName>
</protein>
<dbReference type="PROSITE" id="PS51194">
    <property type="entry name" value="HELICASE_CTER"/>
    <property type="match status" value="1"/>
</dbReference>
<feature type="domain" description="Helicase ATP-binding" evidence="1">
    <location>
        <begin position="160"/>
        <end position="337"/>
    </location>
</feature>
<dbReference type="PROSITE" id="PS51192">
    <property type="entry name" value="HELICASE_ATP_BIND_1"/>
    <property type="match status" value="1"/>
</dbReference>
<gene>
    <name evidence="3" type="ORF">TresaDRAFT_1068</name>
</gene>
<dbReference type="GO" id="GO:0016787">
    <property type="term" value="F:hydrolase activity"/>
    <property type="evidence" value="ECO:0007669"/>
    <property type="project" value="InterPro"/>
</dbReference>
<feature type="domain" description="Helicase C-terminal" evidence="2">
    <location>
        <begin position="426"/>
        <end position="570"/>
    </location>
</feature>
<dbReference type="SMART" id="SM00490">
    <property type="entry name" value="HELICc"/>
    <property type="match status" value="1"/>
</dbReference>
<dbReference type="InterPro" id="IPR027417">
    <property type="entry name" value="P-loop_NTPase"/>
</dbReference>
<dbReference type="PANTHER" id="PTHR47396:SF1">
    <property type="entry name" value="ATP-DEPENDENT HELICASE IRC3-RELATED"/>
    <property type="match status" value="1"/>
</dbReference>
<dbReference type="InterPro" id="IPR001650">
    <property type="entry name" value="Helicase_C-like"/>
</dbReference>
<dbReference type="Pfam" id="PF04851">
    <property type="entry name" value="ResIII"/>
    <property type="match status" value="1"/>
</dbReference>
<dbReference type="AlphaFoldDB" id="H7EL54"/>
<sequence length="570" mass="65866">MKKYLELMFNFNFSELKQILGNDIVENLNEWDISSEEKWSRKKIIEMIDCLYGVNLLRDKKIIERILRAMPINDLTNLCRRFCQSLLEQNPDSICSEISGNWGNNDSSRRVLSELGVDENIFEIQKKNEVAVTTVVDSPERFYELLDYQFYIKQQALHILNSENQLARFLIHMPTGTGKTKTSMHIITNYLNFTLKKQGLVIWVAHTTELLQQAYETFVTTWTHLGDGEINAYRIWADNSIEDSDIQLNGIMFCGIQKLIVLSKSDEKLFNRLVLDCRLFVFDEAHKAAATETRKIVEAFMTKKQGMENRFLMGLTATPGRTTDYSDDNKKFSNMFDDNIISIDTNLIAKMNMGRIEALNTSVDENVIKYFQKRKILSKMIKKTLEYQSKFSVEELKILNQSVSAEKDYSAKQLEILARSKERNKKIMMELRILQSEQKPTIVFACSVLHAKMLSAMLTLEEIPNALVIGEMSSFDRKRAIDSFKDRKNPCNIIINCDVLTTGFDSTNIQCVFITRPTKSIVLYSQMLGRGLRGPMMGGQEECLLLDVKDNLESFDNEKAFSYFDSYWNK</sequence>
<evidence type="ECO:0000259" key="2">
    <source>
        <dbReference type="PROSITE" id="PS51194"/>
    </source>
</evidence>
<dbReference type="EMBL" id="AGRW01000047">
    <property type="protein sequence ID" value="EIC01779.1"/>
    <property type="molecule type" value="Genomic_DNA"/>
</dbReference>
<dbReference type="GO" id="GO:0005829">
    <property type="term" value="C:cytosol"/>
    <property type="evidence" value="ECO:0007669"/>
    <property type="project" value="TreeGrafter"/>
</dbReference>
<reference evidence="3 4" key="1">
    <citation type="submission" date="2011-09" db="EMBL/GenBank/DDBJ databases">
        <title>The draft genome of Treponema saccharophilum DSM 2985.</title>
        <authorList>
            <consortium name="US DOE Joint Genome Institute (JGI-PGF)"/>
            <person name="Lucas S."/>
            <person name="Copeland A."/>
            <person name="Lapidus A."/>
            <person name="Glavina del Rio T."/>
            <person name="Dalin E."/>
            <person name="Tice H."/>
            <person name="Bruce D."/>
            <person name="Goodwin L."/>
            <person name="Pitluck S."/>
            <person name="Peters L."/>
            <person name="Kyrpides N."/>
            <person name="Mavromatis K."/>
            <person name="Ivanova N."/>
            <person name="Markowitz V."/>
            <person name="Cheng J.-F."/>
            <person name="Hugenholtz P."/>
            <person name="Woyke T."/>
            <person name="Wu D."/>
            <person name="Gronow S."/>
            <person name="Wellnitz S."/>
            <person name="Brambilla E."/>
            <person name="Klenk H.-P."/>
            <person name="Eisen J.A."/>
        </authorList>
    </citation>
    <scope>NUCLEOTIDE SEQUENCE [LARGE SCALE GENOMIC DNA]</scope>
    <source>
        <strain evidence="3 4">DSM 2985</strain>
    </source>
</reference>
<evidence type="ECO:0000259" key="1">
    <source>
        <dbReference type="PROSITE" id="PS51192"/>
    </source>
</evidence>